<dbReference type="InterPro" id="IPR006145">
    <property type="entry name" value="PsdUridine_synth_RsuA/RluA"/>
</dbReference>
<dbReference type="GO" id="GO:0000455">
    <property type="term" value="P:enzyme-directed rRNA pseudouridine synthesis"/>
    <property type="evidence" value="ECO:0007669"/>
    <property type="project" value="TreeGrafter"/>
</dbReference>
<evidence type="ECO:0000313" key="18">
    <source>
        <dbReference type="Proteomes" id="UP000244906"/>
    </source>
</evidence>
<evidence type="ECO:0000313" key="17">
    <source>
        <dbReference type="EMBL" id="PVZ66330.1"/>
    </source>
</evidence>
<dbReference type="GO" id="GO:0160151">
    <property type="term" value="F:tRNA pseudouridine(32) synthase activity"/>
    <property type="evidence" value="ECO:0007669"/>
    <property type="project" value="UniProtKB-EC"/>
</dbReference>
<dbReference type="InterPro" id="IPR020103">
    <property type="entry name" value="PsdUridine_synth_cat_dom_sf"/>
</dbReference>
<name>A0A2V1GTI8_9GAMM</name>
<evidence type="ECO:0000256" key="8">
    <source>
        <dbReference type="ARBA" id="ARBA00038944"/>
    </source>
</evidence>
<dbReference type="PANTHER" id="PTHR21600:SF91">
    <property type="entry name" value="DUAL-SPECIFICITY RNA PSEUDOURIDINE SYNTHASE RLUA"/>
    <property type="match status" value="1"/>
</dbReference>
<sequence>MPTDALKKINADDFVAPECKAEIEVLYQDDDILVINKPSGLLSLSGKNPKNLDSVHYRLRQLFPTCTMIHRLDLGTSGIMLLALNKPANKQLCHQFSHREVSKRYIAMLAGQLELDAGVIDLPIIKDEFPRHKVFVEGDNNLAALDSVQQQNIGNQKYQKKAPSPKPAQSRYQVIKRFSNPDSTLVEFEPITGRTHQLRIHSQAIDHSILGCDLYASSEVHALAPRLMLHASELSFHHPVSGETMHFVCPARFHCDEHYCV</sequence>
<dbReference type="Proteomes" id="UP000244906">
    <property type="component" value="Unassembled WGS sequence"/>
</dbReference>
<proteinExistence type="inferred from homology"/>
<evidence type="ECO:0000256" key="6">
    <source>
        <dbReference type="ARBA" id="ARBA00036916"/>
    </source>
</evidence>
<dbReference type="EC" id="5.4.99.29" evidence="9"/>
<dbReference type="InterPro" id="IPR006224">
    <property type="entry name" value="PsdUridine_synth_RluA-like_CS"/>
</dbReference>
<evidence type="ECO:0000259" key="16">
    <source>
        <dbReference type="Pfam" id="PF00849"/>
    </source>
</evidence>
<evidence type="ECO:0000256" key="7">
    <source>
        <dbReference type="ARBA" id="ARBA00037305"/>
    </source>
</evidence>
<comment type="similarity">
    <text evidence="1">Belongs to the pseudouridine synthase RluA family.</text>
</comment>
<evidence type="ECO:0000256" key="5">
    <source>
        <dbReference type="ARBA" id="ARBA00036184"/>
    </source>
</evidence>
<evidence type="ECO:0000256" key="9">
    <source>
        <dbReference type="ARBA" id="ARBA00038945"/>
    </source>
</evidence>
<keyword evidence="4" id="KW-0413">Isomerase</keyword>
<dbReference type="PROSITE" id="PS01129">
    <property type="entry name" value="PSI_RLU"/>
    <property type="match status" value="1"/>
</dbReference>
<evidence type="ECO:0000256" key="14">
    <source>
        <dbReference type="ARBA" id="ARBA00042883"/>
    </source>
</evidence>
<gene>
    <name evidence="17" type="ORF">DC094_16670</name>
</gene>
<comment type="caution">
    <text evidence="17">The sequence shown here is derived from an EMBL/GenBank/DDBJ whole genome shotgun (WGS) entry which is preliminary data.</text>
</comment>
<dbReference type="AlphaFoldDB" id="A0A2V1GTI8"/>
<evidence type="ECO:0000256" key="15">
    <source>
        <dbReference type="ARBA" id="ARBA00043143"/>
    </source>
</evidence>
<dbReference type="SUPFAM" id="SSF55120">
    <property type="entry name" value="Pseudouridine synthase"/>
    <property type="match status" value="1"/>
</dbReference>
<keyword evidence="3" id="KW-0819">tRNA processing</keyword>
<dbReference type="GO" id="GO:0160142">
    <property type="term" value="F:23S rRNA pseudouridine(746) synthase activity"/>
    <property type="evidence" value="ECO:0007669"/>
    <property type="project" value="UniProtKB-EC"/>
</dbReference>
<organism evidence="17 18">
    <name type="scientific">Pelagibaculum spongiae</name>
    <dbReference type="NCBI Taxonomy" id="2080658"/>
    <lineage>
        <taxon>Bacteria</taxon>
        <taxon>Pseudomonadati</taxon>
        <taxon>Pseudomonadota</taxon>
        <taxon>Gammaproteobacteria</taxon>
        <taxon>Oceanospirillales</taxon>
        <taxon>Pelagibaculum</taxon>
    </lineage>
</organism>
<comment type="catalytic activity">
    <reaction evidence="5">
        <text>uridine(32) in tRNA = pseudouridine(32) in tRNA</text>
        <dbReference type="Rhea" id="RHEA:42544"/>
        <dbReference type="Rhea" id="RHEA-COMP:10107"/>
        <dbReference type="Rhea" id="RHEA-COMP:10108"/>
        <dbReference type="ChEBI" id="CHEBI:65314"/>
        <dbReference type="ChEBI" id="CHEBI:65315"/>
        <dbReference type="EC" id="5.4.99.28"/>
    </reaction>
</comment>
<dbReference type="Pfam" id="PF00849">
    <property type="entry name" value="PseudoU_synth_2"/>
    <property type="match status" value="1"/>
</dbReference>
<dbReference type="GO" id="GO:0008033">
    <property type="term" value="P:tRNA processing"/>
    <property type="evidence" value="ECO:0007669"/>
    <property type="project" value="UniProtKB-KW"/>
</dbReference>
<evidence type="ECO:0000256" key="10">
    <source>
        <dbReference type="ARBA" id="ARBA00039988"/>
    </source>
</evidence>
<dbReference type="Gene3D" id="3.30.2350.10">
    <property type="entry name" value="Pseudouridine synthase"/>
    <property type="match status" value="1"/>
</dbReference>
<comment type="catalytic activity">
    <reaction evidence="6">
        <text>uridine(746) in 23S rRNA = pseudouridine(746) in 23S rRNA</text>
        <dbReference type="Rhea" id="RHEA:42548"/>
        <dbReference type="Rhea" id="RHEA-COMP:10109"/>
        <dbReference type="Rhea" id="RHEA-COMP:10110"/>
        <dbReference type="ChEBI" id="CHEBI:65314"/>
        <dbReference type="ChEBI" id="CHEBI:65315"/>
        <dbReference type="EC" id="5.4.99.29"/>
    </reaction>
</comment>
<comment type="function">
    <text evidence="7">Dual specificity enzyme that catalyzes the synthesis of pseudouridine from uracil-746 in 23S ribosomal RNA and from uracil-32 in the anticodon stem and loop of transfer RNAs.</text>
</comment>
<keyword evidence="2" id="KW-0698">rRNA processing</keyword>
<dbReference type="CDD" id="cd02869">
    <property type="entry name" value="PseudoU_synth_RluA_like"/>
    <property type="match status" value="1"/>
</dbReference>
<reference evidence="17 18" key="1">
    <citation type="submission" date="2018-04" db="EMBL/GenBank/DDBJ databases">
        <title>Thalassorhabdus spongiae gen. nov., sp. nov., isolated from a marine sponge in South-West Iceland.</title>
        <authorList>
            <person name="Knobloch S."/>
            <person name="Daussin A."/>
            <person name="Johannsson R."/>
            <person name="Marteinsson V.T."/>
        </authorList>
    </citation>
    <scope>NUCLEOTIDE SEQUENCE [LARGE SCALE GENOMIC DNA]</scope>
    <source>
        <strain evidence="17 18">Hp12</strain>
    </source>
</reference>
<protein>
    <recommendedName>
        <fullName evidence="10">Dual-specificity RNA pseudouridine synthase RluA</fullName>
        <ecNumber evidence="8">5.4.99.28</ecNumber>
        <ecNumber evidence="9">5.4.99.29</ecNumber>
    </recommendedName>
    <alternativeName>
        <fullName evidence="11">23S rRNA pseudouridine(746) synthase</fullName>
    </alternativeName>
    <alternativeName>
        <fullName evidence="14">Ribosomal large subunit pseudouridine synthase A</fullName>
    </alternativeName>
    <alternativeName>
        <fullName evidence="13">rRNA pseudouridylate synthase A</fullName>
    </alternativeName>
    <alternativeName>
        <fullName evidence="15">rRNA-uridine isomerase A</fullName>
    </alternativeName>
    <alternativeName>
        <fullName evidence="12">tRNA pseudouridine(32) synthase</fullName>
    </alternativeName>
</protein>
<dbReference type="RefSeq" id="WP_116688251.1">
    <property type="nucleotide sequence ID" value="NZ_CAWNYD010000008.1"/>
</dbReference>
<evidence type="ECO:0000256" key="12">
    <source>
        <dbReference type="ARBA" id="ARBA00042372"/>
    </source>
</evidence>
<evidence type="ECO:0000256" key="1">
    <source>
        <dbReference type="ARBA" id="ARBA00010876"/>
    </source>
</evidence>
<evidence type="ECO:0000256" key="13">
    <source>
        <dbReference type="ARBA" id="ARBA00042844"/>
    </source>
</evidence>
<evidence type="ECO:0000256" key="2">
    <source>
        <dbReference type="ARBA" id="ARBA00022552"/>
    </source>
</evidence>
<dbReference type="EMBL" id="QDDL01000008">
    <property type="protein sequence ID" value="PVZ66330.1"/>
    <property type="molecule type" value="Genomic_DNA"/>
</dbReference>
<keyword evidence="18" id="KW-1185">Reference proteome</keyword>
<feature type="domain" description="Pseudouridine synthase RsuA/RluA-like" evidence="16">
    <location>
        <begin position="31"/>
        <end position="203"/>
    </location>
</feature>
<evidence type="ECO:0000256" key="3">
    <source>
        <dbReference type="ARBA" id="ARBA00022694"/>
    </source>
</evidence>
<dbReference type="GO" id="GO:0003723">
    <property type="term" value="F:RNA binding"/>
    <property type="evidence" value="ECO:0007669"/>
    <property type="project" value="InterPro"/>
</dbReference>
<evidence type="ECO:0000256" key="11">
    <source>
        <dbReference type="ARBA" id="ARBA00041266"/>
    </source>
</evidence>
<accession>A0A2V1GTI8</accession>
<evidence type="ECO:0000256" key="4">
    <source>
        <dbReference type="ARBA" id="ARBA00023235"/>
    </source>
</evidence>
<dbReference type="InterPro" id="IPR050188">
    <property type="entry name" value="RluA_PseudoU_synthase"/>
</dbReference>
<dbReference type="OrthoDB" id="9807829at2"/>
<dbReference type="EC" id="5.4.99.28" evidence="8"/>
<dbReference type="PANTHER" id="PTHR21600">
    <property type="entry name" value="MITOCHONDRIAL RNA PSEUDOURIDINE SYNTHASE"/>
    <property type="match status" value="1"/>
</dbReference>